<feature type="compositionally biased region" description="Basic and acidic residues" evidence="1">
    <location>
        <begin position="47"/>
        <end position="68"/>
    </location>
</feature>
<dbReference type="PANTHER" id="PTHR38563:SF1">
    <property type="entry name" value="FL(2)D-ASSOCIATED COMPLEX COMPONENT"/>
    <property type="match status" value="1"/>
</dbReference>
<feature type="region of interest" description="Disordered" evidence="1">
    <location>
        <begin position="1"/>
        <end position="108"/>
    </location>
</feature>
<dbReference type="AlphaFoldDB" id="A0A023G739"/>
<feature type="compositionally biased region" description="Gly residues" evidence="1">
    <location>
        <begin position="207"/>
        <end position="222"/>
    </location>
</feature>
<dbReference type="InterPro" id="IPR040427">
    <property type="entry name" value="Flacc"/>
</dbReference>
<sequence length="313" mass="33849">MVLVEECKSEDDNEEGQEVKAAISSTYSDWSDDDDDLLVMGDQQGDFIKKEASSDTHTDAASQDKPEDAGDPNLIEVDAVPISPDESPRSAQGNGAAPAATLEDEFDPISDEELDALLNECDAKEEEEAPEPGQAISDVLDIDWSVLAADRPKVLKSAEYNSALERFTGARMLARIGISRDLAGEELAEQLADLCQKELTKKEPAGQEGGGGDTSAGGGGDGVTQGEGGFYLEHLTASFHAAAVAARRQRNLVLDSCGRYCRALSARRDLMLRRALCKVYERSSSESAPNVDLELYRRSLKLYQSRTQVPLQC</sequence>
<reference evidence="2" key="1">
    <citation type="submission" date="2014-03" db="EMBL/GenBank/DDBJ databases">
        <title>The sialotranscriptome of Amblyomma triste, Amblyomma parvum and Amblyomma cajennense ticks, uncovered by 454-based RNA-seq.</title>
        <authorList>
            <person name="Garcia G.R."/>
            <person name="Gardinassi L.G."/>
            <person name="Ribeiro J.M."/>
            <person name="Anatriello E."/>
            <person name="Ferreira B.R."/>
            <person name="Moreira H.N."/>
            <person name="Mafra C."/>
            <person name="Olegario M.M."/>
            <person name="Szabo P.J."/>
            <person name="Miranda-Santos I.K."/>
            <person name="Maruyama S.R."/>
        </authorList>
    </citation>
    <scope>NUCLEOTIDE SEQUENCE</scope>
    <source>
        <strain evidence="2">Mato Grasso do Sul</strain>
        <tissue evidence="2">Salivary glands</tissue>
    </source>
</reference>
<accession>A0A023G739</accession>
<name>A0A023G739_AMBTT</name>
<dbReference type="EMBL" id="GBBM01006755">
    <property type="protein sequence ID" value="JAC28663.1"/>
    <property type="molecule type" value="mRNA"/>
</dbReference>
<feature type="region of interest" description="Disordered" evidence="1">
    <location>
        <begin position="201"/>
        <end position="222"/>
    </location>
</feature>
<dbReference type="GO" id="GO:0016556">
    <property type="term" value="P:mRNA modification"/>
    <property type="evidence" value="ECO:0007669"/>
    <property type="project" value="InterPro"/>
</dbReference>
<organism evidence="2">
    <name type="scientific">Amblyomma triste</name>
    <name type="common">Neotropical tick</name>
    <dbReference type="NCBI Taxonomy" id="251400"/>
    <lineage>
        <taxon>Eukaryota</taxon>
        <taxon>Metazoa</taxon>
        <taxon>Ecdysozoa</taxon>
        <taxon>Arthropoda</taxon>
        <taxon>Chelicerata</taxon>
        <taxon>Arachnida</taxon>
        <taxon>Acari</taxon>
        <taxon>Parasitiformes</taxon>
        <taxon>Ixodida</taxon>
        <taxon>Ixodoidea</taxon>
        <taxon>Ixodidae</taxon>
        <taxon>Amblyomminae</taxon>
        <taxon>Amblyomma</taxon>
    </lineage>
</organism>
<evidence type="ECO:0000313" key="2">
    <source>
        <dbReference type="EMBL" id="JAC28663.1"/>
    </source>
</evidence>
<dbReference type="PANTHER" id="PTHR38563">
    <property type="entry name" value="FL(2)D-ASSOCIATED COMPLEX COMPONENT"/>
    <property type="match status" value="1"/>
</dbReference>
<evidence type="ECO:0000256" key="1">
    <source>
        <dbReference type="SAM" id="MobiDB-lite"/>
    </source>
</evidence>
<dbReference type="GO" id="GO:0036396">
    <property type="term" value="C:RNA N6-methyladenosine methyltransferase complex"/>
    <property type="evidence" value="ECO:0007669"/>
    <property type="project" value="InterPro"/>
</dbReference>
<protein>
    <submittedName>
        <fullName evidence="2">Putative zinc finger ccch-type</fullName>
    </submittedName>
</protein>
<proteinExistence type="evidence at transcript level"/>